<name>A0A9D4S4P3_DREPO</name>
<gene>
    <name evidence="1" type="ORF">DPMN_013850</name>
</gene>
<reference evidence="1" key="2">
    <citation type="submission" date="2020-11" db="EMBL/GenBank/DDBJ databases">
        <authorList>
            <person name="McCartney M.A."/>
            <person name="Auch B."/>
            <person name="Kono T."/>
            <person name="Mallez S."/>
            <person name="Becker A."/>
            <person name="Gohl D.M."/>
            <person name="Silverstein K.A.T."/>
            <person name="Koren S."/>
            <person name="Bechman K.B."/>
            <person name="Herman A."/>
            <person name="Abrahante J.E."/>
            <person name="Garbe J."/>
        </authorList>
    </citation>
    <scope>NUCLEOTIDE SEQUENCE</scope>
    <source>
        <strain evidence="1">Duluth1</strain>
        <tissue evidence="1">Whole animal</tissue>
    </source>
</reference>
<dbReference type="Proteomes" id="UP000828390">
    <property type="component" value="Unassembled WGS sequence"/>
</dbReference>
<keyword evidence="2" id="KW-1185">Reference proteome</keyword>
<dbReference type="EMBL" id="JAIWYP010000001">
    <property type="protein sequence ID" value="KAH3889787.1"/>
    <property type="molecule type" value="Genomic_DNA"/>
</dbReference>
<proteinExistence type="predicted"/>
<evidence type="ECO:0000313" key="2">
    <source>
        <dbReference type="Proteomes" id="UP000828390"/>
    </source>
</evidence>
<comment type="caution">
    <text evidence="1">The sequence shown here is derived from an EMBL/GenBank/DDBJ whole genome shotgun (WGS) entry which is preliminary data.</text>
</comment>
<dbReference type="AlphaFoldDB" id="A0A9D4S4P3"/>
<reference evidence="1" key="1">
    <citation type="journal article" date="2019" name="bioRxiv">
        <title>The Genome of the Zebra Mussel, Dreissena polymorpha: A Resource for Invasive Species Research.</title>
        <authorList>
            <person name="McCartney M.A."/>
            <person name="Auch B."/>
            <person name="Kono T."/>
            <person name="Mallez S."/>
            <person name="Zhang Y."/>
            <person name="Obille A."/>
            <person name="Becker A."/>
            <person name="Abrahante J.E."/>
            <person name="Garbe J."/>
            <person name="Badalamenti J.P."/>
            <person name="Herman A."/>
            <person name="Mangelson H."/>
            <person name="Liachko I."/>
            <person name="Sullivan S."/>
            <person name="Sone E.D."/>
            <person name="Koren S."/>
            <person name="Silverstein K.A.T."/>
            <person name="Beckman K.B."/>
            <person name="Gohl D.M."/>
        </authorList>
    </citation>
    <scope>NUCLEOTIDE SEQUENCE</scope>
    <source>
        <strain evidence="1">Duluth1</strain>
        <tissue evidence="1">Whole animal</tissue>
    </source>
</reference>
<evidence type="ECO:0000313" key="1">
    <source>
        <dbReference type="EMBL" id="KAH3889787.1"/>
    </source>
</evidence>
<organism evidence="1 2">
    <name type="scientific">Dreissena polymorpha</name>
    <name type="common">Zebra mussel</name>
    <name type="synonym">Mytilus polymorpha</name>
    <dbReference type="NCBI Taxonomy" id="45954"/>
    <lineage>
        <taxon>Eukaryota</taxon>
        <taxon>Metazoa</taxon>
        <taxon>Spiralia</taxon>
        <taxon>Lophotrochozoa</taxon>
        <taxon>Mollusca</taxon>
        <taxon>Bivalvia</taxon>
        <taxon>Autobranchia</taxon>
        <taxon>Heteroconchia</taxon>
        <taxon>Euheterodonta</taxon>
        <taxon>Imparidentia</taxon>
        <taxon>Neoheterodontei</taxon>
        <taxon>Myida</taxon>
        <taxon>Dreissenoidea</taxon>
        <taxon>Dreissenidae</taxon>
        <taxon>Dreissena</taxon>
    </lineage>
</organism>
<sequence>MADTGVKRDPLTSVTKPWIASTDLFRIKRQSLPSELPGRKPSVTLDDKGVAICKRDQCSYNRYGDLDKVFDRKCKYIC</sequence>
<accession>A0A9D4S4P3</accession>
<protein>
    <submittedName>
        <fullName evidence="1">Uncharacterized protein</fullName>
    </submittedName>
</protein>